<evidence type="ECO:0000256" key="2">
    <source>
        <dbReference type="PROSITE-ProRule" id="PRU00497"/>
    </source>
</evidence>
<dbReference type="InterPro" id="IPR031311">
    <property type="entry name" value="CHIT_BIND_RR_consensus"/>
</dbReference>
<keyword evidence="1 2" id="KW-0193">Cuticle</keyword>
<evidence type="ECO:0000256" key="1">
    <source>
        <dbReference type="ARBA" id="ARBA00022460"/>
    </source>
</evidence>
<protein>
    <submittedName>
        <fullName evidence="4">Uncharacterized protein</fullName>
    </submittedName>
</protein>
<dbReference type="PANTHER" id="PTHR10380">
    <property type="entry name" value="CUTICLE PROTEIN"/>
    <property type="match status" value="1"/>
</dbReference>
<gene>
    <name evidence="4" type="ORF">AWZ03_000225</name>
</gene>
<name>A0A484C0M9_DRONA</name>
<dbReference type="PRINTS" id="PR00947">
    <property type="entry name" value="CUTICLE"/>
</dbReference>
<accession>A0A484C0M9</accession>
<evidence type="ECO:0000256" key="3">
    <source>
        <dbReference type="SAM" id="SignalP"/>
    </source>
</evidence>
<sequence>MQGYTLLFVVVCLAGSCVLALPRPDDAQAEVIRLETDNNGVDKYSFNYETSNGIVRSEEGVLKPGVGDAEGVLTVSGSSSWTAPDGKKYEITFTADETGYHPTIKLVA</sequence>
<dbReference type="AlphaFoldDB" id="A0A484C0M9"/>
<dbReference type="Pfam" id="PF00379">
    <property type="entry name" value="Chitin_bind_4"/>
    <property type="match status" value="1"/>
</dbReference>
<feature type="signal peptide" evidence="3">
    <location>
        <begin position="1"/>
        <end position="20"/>
    </location>
</feature>
<dbReference type="GO" id="GO:0062129">
    <property type="term" value="C:chitin-based extracellular matrix"/>
    <property type="evidence" value="ECO:0007669"/>
    <property type="project" value="TreeGrafter"/>
</dbReference>
<dbReference type="OrthoDB" id="6629557at2759"/>
<dbReference type="KEGG" id="dnv:108652432"/>
<dbReference type="GO" id="GO:0008010">
    <property type="term" value="F:structural constituent of chitin-based larval cuticle"/>
    <property type="evidence" value="ECO:0007669"/>
    <property type="project" value="TreeGrafter"/>
</dbReference>
<dbReference type="PROSITE" id="PS51155">
    <property type="entry name" value="CHIT_BIND_RR_2"/>
    <property type="match status" value="1"/>
</dbReference>
<comment type="caution">
    <text evidence="4">The sequence shown here is derived from an EMBL/GenBank/DDBJ whole genome shotgun (WGS) entry which is preliminary data.</text>
</comment>
<dbReference type="Proteomes" id="UP000295192">
    <property type="component" value="Unassembled WGS sequence"/>
</dbReference>
<keyword evidence="5" id="KW-1185">Reference proteome</keyword>
<dbReference type="InterPro" id="IPR050468">
    <property type="entry name" value="Cuticle_Struct_Prot"/>
</dbReference>
<organism evidence="4 5">
    <name type="scientific">Drosophila navojoa</name>
    <name type="common">Fruit fly</name>
    <dbReference type="NCBI Taxonomy" id="7232"/>
    <lineage>
        <taxon>Eukaryota</taxon>
        <taxon>Metazoa</taxon>
        <taxon>Ecdysozoa</taxon>
        <taxon>Arthropoda</taxon>
        <taxon>Hexapoda</taxon>
        <taxon>Insecta</taxon>
        <taxon>Pterygota</taxon>
        <taxon>Neoptera</taxon>
        <taxon>Endopterygota</taxon>
        <taxon>Diptera</taxon>
        <taxon>Brachycera</taxon>
        <taxon>Muscomorpha</taxon>
        <taxon>Ephydroidea</taxon>
        <taxon>Drosophilidae</taxon>
        <taxon>Drosophila</taxon>
    </lineage>
</organism>
<evidence type="ECO:0000313" key="5">
    <source>
        <dbReference type="Proteomes" id="UP000295192"/>
    </source>
</evidence>
<dbReference type="EMBL" id="LSRL02000001">
    <property type="protein sequence ID" value="TDG53410.1"/>
    <property type="molecule type" value="Genomic_DNA"/>
</dbReference>
<dbReference type="PANTHER" id="PTHR10380:SF237">
    <property type="entry name" value="CUTICULAR PROTEIN 65AU, ISOFORM A-RELATED"/>
    <property type="match status" value="1"/>
</dbReference>
<feature type="chain" id="PRO_5019814254" evidence="3">
    <location>
        <begin position="21"/>
        <end position="108"/>
    </location>
</feature>
<dbReference type="PROSITE" id="PS00233">
    <property type="entry name" value="CHIT_BIND_RR_1"/>
    <property type="match status" value="1"/>
</dbReference>
<proteinExistence type="predicted"/>
<evidence type="ECO:0000313" key="4">
    <source>
        <dbReference type="EMBL" id="TDG53410.1"/>
    </source>
</evidence>
<dbReference type="InterPro" id="IPR000618">
    <property type="entry name" value="Insect_cuticle"/>
</dbReference>
<dbReference type="OMA" id="KYSFNYE"/>
<keyword evidence="3" id="KW-0732">Signal</keyword>
<dbReference type="STRING" id="7232.A0A484C0M9"/>
<reference evidence="4 5" key="1">
    <citation type="journal article" date="2019" name="J. Hered.">
        <title>An Improved Genome Assembly for Drosophila navojoa, the Basal Species in the mojavensis Cluster.</title>
        <authorList>
            <person name="Vanderlinde T."/>
            <person name="Dupim E.G."/>
            <person name="Nazario-Yepiz N.O."/>
            <person name="Carvalho A.B."/>
        </authorList>
    </citation>
    <scope>NUCLEOTIDE SEQUENCE [LARGE SCALE GENOMIC DNA]</scope>
    <source>
        <strain evidence="4">Navoj_Jal97</strain>
        <tissue evidence="4">Whole organism</tissue>
    </source>
</reference>